<dbReference type="eggNOG" id="COG2208">
    <property type="taxonomic scope" value="Bacteria"/>
</dbReference>
<organism evidence="2 3">
    <name type="scientific">Mucispirillum schaedleri ASF457</name>
    <dbReference type="NCBI Taxonomy" id="1379858"/>
    <lineage>
        <taxon>Bacteria</taxon>
        <taxon>Pseudomonadati</taxon>
        <taxon>Deferribacterota</taxon>
        <taxon>Deferribacteres</taxon>
        <taxon>Deferribacterales</taxon>
        <taxon>Mucispirillaceae</taxon>
        <taxon>Mucispirillum</taxon>
    </lineage>
</organism>
<dbReference type="KEGG" id="msch:N508_001543"/>
<dbReference type="RefSeq" id="WP_023275838.1">
    <property type="nucleotide sequence ID" value="NZ_CP097562.1"/>
</dbReference>
<dbReference type="InterPro" id="IPR001932">
    <property type="entry name" value="PPM-type_phosphatase-like_dom"/>
</dbReference>
<dbReference type="InterPro" id="IPR052016">
    <property type="entry name" value="Bact_Sigma-Reg"/>
</dbReference>
<dbReference type="PROSITE" id="PS50112">
    <property type="entry name" value="PAS"/>
    <property type="match status" value="1"/>
</dbReference>
<dbReference type="PANTHER" id="PTHR43156:SF2">
    <property type="entry name" value="STAGE II SPORULATION PROTEIN E"/>
    <property type="match status" value="1"/>
</dbReference>
<evidence type="ECO:0000256" key="1">
    <source>
        <dbReference type="ARBA" id="ARBA00022801"/>
    </source>
</evidence>
<keyword evidence="1" id="KW-0378">Hydrolase</keyword>
<evidence type="ECO:0000313" key="3">
    <source>
        <dbReference type="Proteomes" id="UP000017429"/>
    </source>
</evidence>
<dbReference type="InterPro" id="IPR035965">
    <property type="entry name" value="PAS-like_dom_sf"/>
</dbReference>
<gene>
    <name evidence="2" type="ORF">N508_001543</name>
</gene>
<dbReference type="SUPFAM" id="SSF55785">
    <property type="entry name" value="PYP-like sensor domain (PAS domain)"/>
    <property type="match status" value="1"/>
</dbReference>
<dbReference type="OrthoDB" id="9763484at2"/>
<dbReference type="SUPFAM" id="SSF81606">
    <property type="entry name" value="PP2C-like"/>
    <property type="match status" value="1"/>
</dbReference>
<dbReference type="InterPro" id="IPR000014">
    <property type="entry name" value="PAS"/>
</dbReference>
<dbReference type="GO" id="GO:0016791">
    <property type="term" value="F:phosphatase activity"/>
    <property type="evidence" value="ECO:0007669"/>
    <property type="project" value="TreeGrafter"/>
</dbReference>
<dbReference type="AlphaFoldDB" id="V2RKW2"/>
<evidence type="ECO:0000313" key="2">
    <source>
        <dbReference type="EMBL" id="USF24457.1"/>
    </source>
</evidence>
<dbReference type="Proteomes" id="UP000017429">
    <property type="component" value="Chromosome"/>
</dbReference>
<protein>
    <submittedName>
        <fullName evidence="2">Uncharacterized protein</fullName>
    </submittedName>
</protein>
<sequence>MDLNTLTRLFDGLDSYIIAVDSEFNIKFANGRISFVSGKHPDEILNKKCYNVIHGYNKPCKNCPIDEDKNFSGTKVLIKDIITYKGERIFTRAAFTRISDDLYVSSLIDITDIERERLKLTHSTKESKANNFRLTHEKNIMDHEITFLEKAIDNMAHGIMIVDDEYNIKTINKILKETSQLGKKDIEKIKCYNVYGFEEPCKDCPFQTNHSKALRHIHNKHMTIMFSKFDKYIVESLRDTTREIKLIDDIKERQNEINEKQRQMSIMNKDLLRMNEKLKTIQALIEEELKQVGHIQESLLPEKLPEVSGYDFGATYIPAEQAGGDYYDCIQMSNNYCGFVVADVSGHGTPAAVIMAITRAIMRSYTFDVISASDALTMVNDILCDNIHTKDFVTMFYAVLNTNNGMFNLASAGHNPVLFFDSSEFIVKKITASGMFLGTFEGLSFEEKKWYIEEGDVFFMYTDGLVEAMNNQREQYGYDRLVSKLMMFNDYPAERLIKEVMEDVKDFTAGAPFEDDITILVIKRNKKESKNK</sequence>
<reference evidence="2" key="2">
    <citation type="submission" date="2022-05" db="EMBL/GenBank/DDBJ databases">
        <authorList>
            <person name="Proctor A.L."/>
            <person name="Phillips G.J."/>
            <person name="Wannemuehler M.J."/>
        </authorList>
    </citation>
    <scope>NUCLEOTIDE SEQUENCE</scope>
    <source>
        <strain evidence="2">ASF457</strain>
    </source>
</reference>
<dbReference type="Pfam" id="PF07228">
    <property type="entry name" value="SpoIIE"/>
    <property type="match status" value="1"/>
</dbReference>
<reference evidence="2" key="1">
    <citation type="journal article" date="2014" name="Genome Announc.">
        <title>Draft genome sequences of the altered schaedler flora, a defined bacterial community from gnotobiotic mice.</title>
        <authorList>
            <person name="Wannemuehler M.J."/>
            <person name="Overstreet A.M."/>
            <person name="Ward D.V."/>
            <person name="Phillips G.J."/>
        </authorList>
    </citation>
    <scope>NUCLEOTIDE SEQUENCE</scope>
    <source>
        <strain evidence="2">ASF457</strain>
    </source>
</reference>
<dbReference type="PANTHER" id="PTHR43156">
    <property type="entry name" value="STAGE II SPORULATION PROTEIN E-RELATED"/>
    <property type="match status" value="1"/>
</dbReference>
<dbReference type="SMART" id="SM00331">
    <property type="entry name" value="PP2C_SIG"/>
    <property type="match status" value="1"/>
</dbReference>
<dbReference type="InterPro" id="IPR036457">
    <property type="entry name" value="PPM-type-like_dom_sf"/>
</dbReference>
<keyword evidence="3" id="KW-1185">Reference proteome</keyword>
<dbReference type="EMBL" id="CP097562">
    <property type="protein sequence ID" value="USF24457.1"/>
    <property type="molecule type" value="Genomic_DNA"/>
</dbReference>
<name>V2RKW2_9BACT</name>
<proteinExistence type="predicted"/>
<accession>V2RKW2</accession>
<reference evidence="2" key="3">
    <citation type="submission" date="2022-06" db="EMBL/GenBank/DDBJ databases">
        <title>Resources to Facilitate Use of the Altered Schaedler Flora (ASF) Mouse Model to Study Microbiome Function.</title>
        <authorList>
            <person name="Proctor A."/>
            <person name="Parvinroo S."/>
            <person name="Richie T."/>
            <person name="Jia X."/>
            <person name="Lee S.T.M."/>
            <person name="Karp P.D."/>
            <person name="Paley S."/>
            <person name="Kostic A.D."/>
            <person name="Pierre J.F."/>
            <person name="Wannemuehler M.J."/>
            <person name="Phillips G.J."/>
        </authorList>
    </citation>
    <scope>NUCLEOTIDE SEQUENCE</scope>
    <source>
        <strain evidence="2">ASF457</strain>
    </source>
</reference>
<dbReference type="Gene3D" id="3.30.450.20">
    <property type="entry name" value="PAS domain"/>
    <property type="match status" value="1"/>
</dbReference>
<dbReference type="Gene3D" id="3.60.40.10">
    <property type="entry name" value="PPM-type phosphatase domain"/>
    <property type="match status" value="1"/>
</dbReference>